<dbReference type="AlphaFoldDB" id="A0A814QH50"/>
<evidence type="ECO:0000256" key="1">
    <source>
        <dbReference type="SAM" id="Phobius"/>
    </source>
</evidence>
<accession>A0A814QH50</accession>
<keyword evidence="1" id="KW-0812">Transmembrane</keyword>
<feature type="transmembrane region" description="Helical" evidence="1">
    <location>
        <begin position="47"/>
        <end position="70"/>
    </location>
</feature>
<name>A0A814QH50_9BILA</name>
<evidence type="ECO:0000313" key="2">
    <source>
        <dbReference type="EMBL" id="CAF1120266.1"/>
    </source>
</evidence>
<evidence type="ECO:0000313" key="3">
    <source>
        <dbReference type="EMBL" id="CAF4003757.1"/>
    </source>
</evidence>
<sequence length="215" mass="24485">MFKKLINRQEDTQVKISDSALSDIIPSDDVILTKKSQQKRCLNICKVLIFIFILGLIAIGIVLLALILTYSGKSFMSFILHSSATQLLSNKTLHQQNFTESSHIQDWQKIAVLPTSTHYSTRSTVKTILTSILNRQSTNIPFTTIKDRDYTLISSQKKIITSTFVIPKIRTYEITTSKNLLTSKSVMNKNTKQTTFNRYKTIDDNDNILDDLLFS</sequence>
<dbReference type="EMBL" id="CAJOBB010002856">
    <property type="protein sequence ID" value="CAF4003757.1"/>
    <property type="molecule type" value="Genomic_DNA"/>
</dbReference>
<dbReference type="Proteomes" id="UP000663868">
    <property type="component" value="Unassembled WGS sequence"/>
</dbReference>
<organism evidence="2 4">
    <name type="scientific">Adineta steineri</name>
    <dbReference type="NCBI Taxonomy" id="433720"/>
    <lineage>
        <taxon>Eukaryota</taxon>
        <taxon>Metazoa</taxon>
        <taxon>Spiralia</taxon>
        <taxon>Gnathifera</taxon>
        <taxon>Rotifera</taxon>
        <taxon>Eurotatoria</taxon>
        <taxon>Bdelloidea</taxon>
        <taxon>Adinetida</taxon>
        <taxon>Adinetidae</taxon>
        <taxon>Adineta</taxon>
    </lineage>
</organism>
<comment type="caution">
    <text evidence="2">The sequence shown here is derived from an EMBL/GenBank/DDBJ whole genome shotgun (WGS) entry which is preliminary data.</text>
</comment>
<dbReference type="EMBL" id="CAJNOE010000286">
    <property type="protein sequence ID" value="CAF1120266.1"/>
    <property type="molecule type" value="Genomic_DNA"/>
</dbReference>
<evidence type="ECO:0000313" key="4">
    <source>
        <dbReference type="Proteomes" id="UP000663860"/>
    </source>
</evidence>
<keyword evidence="1" id="KW-1133">Transmembrane helix</keyword>
<gene>
    <name evidence="2" type="ORF">IZO911_LOCUS24102</name>
    <name evidence="3" type="ORF">KXQ929_LOCUS28637</name>
</gene>
<keyword evidence="1" id="KW-0472">Membrane</keyword>
<dbReference type="Proteomes" id="UP000663860">
    <property type="component" value="Unassembled WGS sequence"/>
</dbReference>
<proteinExistence type="predicted"/>
<protein>
    <submittedName>
        <fullName evidence="2">Uncharacterized protein</fullName>
    </submittedName>
</protein>
<reference evidence="2" key="1">
    <citation type="submission" date="2021-02" db="EMBL/GenBank/DDBJ databases">
        <authorList>
            <person name="Nowell W R."/>
        </authorList>
    </citation>
    <scope>NUCLEOTIDE SEQUENCE</scope>
</reference>